<reference evidence="1" key="2">
    <citation type="submission" date="2025-03" db="EMBL/GenBank/DDBJ databases">
        <authorList>
            <consortium name="ELIXIR-Norway"/>
            <consortium name="Elixir Norway"/>
        </authorList>
    </citation>
    <scope>NUCLEOTIDE SEQUENCE</scope>
</reference>
<sequence length="98" mass="10216">EASLCRQQTGGEQGPPSPPDWDAGVQVAAPQVLLLAKGLDALSWAQRDGGPGVMDWGQSGGKCQVVATFCHLLYKPALITPPPAALERAAMLLVKVPD</sequence>
<dbReference type="Proteomes" id="UP001162501">
    <property type="component" value="Chromosome 10"/>
</dbReference>
<organism evidence="1 2">
    <name type="scientific">Rangifer tarandus platyrhynchus</name>
    <name type="common">Svalbard reindeer</name>
    <dbReference type="NCBI Taxonomy" id="3082113"/>
    <lineage>
        <taxon>Eukaryota</taxon>
        <taxon>Metazoa</taxon>
        <taxon>Chordata</taxon>
        <taxon>Craniata</taxon>
        <taxon>Vertebrata</taxon>
        <taxon>Euteleostomi</taxon>
        <taxon>Mammalia</taxon>
        <taxon>Eutheria</taxon>
        <taxon>Laurasiatheria</taxon>
        <taxon>Artiodactyla</taxon>
        <taxon>Ruminantia</taxon>
        <taxon>Pecora</taxon>
        <taxon>Cervidae</taxon>
        <taxon>Odocoileinae</taxon>
        <taxon>Rangifer</taxon>
    </lineage>
</organism>
<gene>
    <name evidence="1" type="ORF">MRATA1EN22A_LOCUS1783</name>
</gene>
<reference evidence="1" key="1">
    <citation type="submission" date="2023-05" db="EMBL/GenBank/DDBJ databases">
        <authorList>
            <consortium name="ELIXIR-Norway"/>
        </authorList>
    </citation>
    <scope>NUCLEOTIDE SEQUENCE</scope>
</reference>
<evidence type="ECO:0000313" key="2">
    <source>
        <dbReference type="Proteomes" id="UP001162501"/>
    </source>
</evidence>
<dbReference type="EMBL" id="OX596094">
    <property type="protein sequence ID" value="CAM9385602.1"/>
    <property type="molecule type" value="Genomic_DNA"/>
</dbReference>
<evidence type="ECO:0000313" key="1">
    <source>
        <dbReference type="EMBL" id="CAM9385602.1"/>
    </source>
</evidence>
<accession>A0AC59Y4S4</accession>
<protein>
    <submittedName>
        <fullName evidence="1">Uncharacterized protein</fullName>
    </submittedName>
</protein>
<proteinExistence type="predicted"/>
<feature type="non-terminal residue" evidence="1">
    <location>
        <position position="1"/>
    </location>
</feature>
<name>A0AC59Y4S4_RANTA</name>